<accession>M0MTK2</accession>
<keyword evidence="2" id="KW-1133">Transmembrane helix</keyword>
<dbReference type="AlphaFoldDB" id="M0MTK2"/>
<protein>
    <submittedName>
        <fullName evidence="3">Uncharacterized protein</fullName>
    </submittedName>
</protein>
<sequence>MAGVAAILSVPWQLQLGVTVGVTVVIPIAVPYAVLRVYGLSHRDVIFVGKRAYREGVAEATTFSTTRRTLDVFGESENRAVETTENGENPSPDEVKTDESSAESEPTDLQQQPEPEP</sequence>
<feature type="transmembrane region" description="Helical" evidence="2">
    <location>
        <begin position="12"/>
        <end position="35"/>
    </location>
</feature>
<gene>
    <name evidence="3" type="ORF">C450_20841</name>
</gene>
<name>M0MTK2_9EURY</name>
<feature type="compositionally biased region" description="Polar residues" evidence="1">
    <location>
        <begin position="107"/>
        <end position="117"/>
    </location>
</feature>
<dbReference type="STRING" id="1227456.C450_20841"/>
<keyword evidence="2" id="KW-0812">Transmembrane</keyword>
<dbReference type="Proteomes" id="UP000011625">
    <property type="component" value="Unassembled WGS sequence"/>
</dbReference>
<keyword evidence="4" id="KW-1185">Reference proteome</keyword>
<organism evidence="3 4">
    <name type="scientific">Halococcus salifodinae DSM 8989</name>
    <dbReference type="NCBI Taxonomy" id="1227456"/>
    <lineage>
        <taxon>Archaea</taxon>
        <taxon>Methanobacteriati</taxon>
        <taxon>Methanobacteriota</taxon>
        <taxon>Stenosarchaea group</taxon>
        <taxon>Halobacteria</taxon>
        <taxon>Halobacteriales</taxon>
        <taxon>Halococcaceae</taxon>
        <taxon>Halococcus</taxon>
    </lineage>
</organism>
<evidence type="ECO:0000256" key="1">
    <source>
        <dbReference type="SAM" id="MobiDB-lite"/>
    </source>
</evidence>
<keyword evidence="2" id="KW-0472">Membrane</keyword>
<feature type="region of interest" description="Disordered" evidence="1">
    <location>
        <begin position="69"/>
        <end position="117"/>
    </location>
</feature>
<evidence type="ECO:0000313" key="3">
    <source>
        <dbReference type="EMBL" id="EMA47805.1"/>
    </source>
</evidence>
<dbReference type="EMBL" id="AOME01000108">
    <property type="protein sequence ID" value="EMA47805.1"/>
    <property type="molecule type" value="Genomic_DNA"/>
</dbReference>
<evidence type="ECO:0000256" key="2">
    <source>
        <dbReference type="SAM" id="Phobius"/>
    </source>
</evidence>
<dbReference type="PATRIC" id="fig|1227456.3.peg.4202"/>
<comment type="caution">
    <text evidence="3">The sequence shown here is derived from an EMBL/GenBank/DDBJ whole genome shotgun (WGS) entry which is preliminary data.</text>
</comment>
<reference evidence="3 4" key="1">
    <citation type="journal article" date="2014" name="PLoS Genet.">
        <title>Phylogenetically driven sequencing of extremely halophilic archaea reveals strategies for static and dynamic osmo-response.</title>
        <authorList>
            <person name="Becker E.A."/>
            <person name="Seitzer P.M."/>
            <person name="Tritt A."/>
            <person name="Larsen D."/>
            <person name="Krusor M."/>
            <person name="Yao A.I."/>
            <person name="Wu D."/>
            <person name="Madern D."/>
            <person name="Eisen J.A."/>
            <person name="Darling A.E."/>
            <person name="Facciotti M.T."/>
        </authorList>
    </citation>
    <scope>NUCLEOTIDE SEQUENCE [LARGE SCALE GENOMIC DNA]</scope>
    <source>
        <strain evidence="3 4">DSM 8989</strain>
    </source>
</reference>
<evidence type="ECO:0000313" key="4">
    <source>
        <dbReference type="Proteomes" id="UP000011625"/>
    </source>
</evidence>
<proteinExistence type="predicted"/>